<dbReference type="VEuPathDB" id="FungiDB:BO80DRAFT_434706"/>
<dbReference type="AlphaFoldDB" id="A0A395H497"/>
<name>A0A395H497_9EURO</name>
<proteinExistence type="predicted"/>
<evidence type="ECO:0000313" key="1">
    <source>
        <dbReference type="EMBL" id="RAL01044.1"/>
    </source>
</evidence>
<accession>A0A395H497</accession>
<reference evidence="1 2" key="1">
    <citation type="submission" date="2018-02" db="EMBL/GenBank/DDBJ databases">
        <title>The genomes of Aspergillus section Nigri reveals drivers in fungal speciation.</title>
        <authorList>
            <consortium name="DOE Joint Genome Institute"/>
            <person name="Vesth T.C."/>
            <person name="Nybo J."/>
            <person name="Theobald S."/>
            <person name="Brandl J."/>
            <person name="Frisvad J.C."/>
            <person name="Nielsen K.F."/>
            <person name="Lyhne E.K."/>
            <person name="Kogle M.E."/>
            <person name="Kuo A."/>
            <person name="Riley R."/>
            <person name="Clum A."/>
            <person name="Nolan M."/>
            <person name="Lipzen A."/>
            <person name="Salamov A."/>
            <person name="Henrissat B."/>
            <person name="Wiebenga A."/>
            <person name="De vries R.P."/>
            <person name="Grigoriev I.V."/>
            <person name="Mortensen U.H."/>
            <person name="Andersen M.R."/>
            <person name="Baker S.E."/>
        </authorList>
    </citation>
    <scope>NUCLEOTIDE SEQUENCE [LARGE SCALE GENOMIC DNA]</scope>
    <source>
        <strain evidence="1 2">CBS 121593</strain>
    </source>
</reference>
<protein>
    <submittedName>
        <fullName evidence="1">Uncharacterized protein</fullName>
    </submittedName>
</protein>
<organism evidence="1 2">
    <name type="scientific">Aspergillus ibericus CBS 121593</name>
    <dbReference type="NCBI Taxonomy" id="1448316"/>
    <lineage>
        <taxon>Eukaryota</taxon>
        <taxon>Fungi</taxon>
        <taxon>Dikarya</taxon>
        <taxon>Ascomycota</taxon>
        <taxon>Pezizomycotina</taxon>
        <taxon>Eurotiomycetes</taxon>
        <taxon>Eurotiomycetidae</taxon>
        <taxon>Eurotiales</taxon>
        <taxon>Aspergillaceae</taxon>
        <taxon>Aspergillus</taxon>
        <taxon>Aspergillus subgen. Circumdati</taxon>
    </lineage>
</organism>
<gene>
    <name evidence="1" type="ORF">BO80DRAFT_434706</name>
</gene>
<dbReference type="Proteomes" id="UP000249402">
    <property type="component" value="Unassembled WGS sequence"/>
</dbReference>
<dbReference type="GeneID" id="37225748"/>
<dbReference type="EMBL" id="KZ824437">
    <property type="protein sequence ID" value="RAL01044.1"/>
    <property type="molecule type" value="Genomic_DNA"/>
</dbReference>
<keyword evidence="2" id="KW-1185">Reference proteome</keyword>
<evidence type="ECO:0000313" key="2">
    <source>
        <dbReference type="Proteomes" id="UP000249402"/>
    </source>
</evidence>
<sequence length="268" mass="30912">MASVYSLVKAIAVTQGYHSILFLFGHRTMDQFQESPEHAARRTAVRNIWKSVLGLNHVTFQPMENNIPDPDPELLEIEFPPYDPQDDFPEETVYWAEGVSRYVEEYIHGIIVIGLTDDRDLPSDPSSEELWNVVGADIRWFSTAISHIPNQPSFKCMMASNIDGDGRPTRWELECICKSMEKLLNRRVHAKHLVTPVMILSYMGPRQVRILLAHFDGTDLVIRKSQFYDLWTENVEALRLLVRRWCASESGDTFHRPSLGHDRAHGWH</sequence>
<dbReference type="OrthoDB" id="4453902at2759"/>
<dbReference type="RefSeq" id="XP_025575371.1">
    <property type="nucleotide sequence ID" value="XM_025720883.1"/>
</dbReference>